<dbReference type="EMBL" id="JRMB01000001">
    <property type="protein sequence ID" value="KGF66262.1"/>
    <property type="molecule type" value="Genomic_DNA"/>
</dbReference>
<dbReference type="AlphaFoldDB" id="A0A9X0EI29"/>
<protein>
    <recommendedName>
        <fullName evidence="1">Immunity MXAN-0049 protein domain-containing protein</fullName>
    </recommendedName>
</protein>
<dbReference type="InterPro" id="IPR012433">
    <property type="entry name" value="Imm11"/>
</dbReference>
<evidence type="ECO:0000313" key="2">
    <source>
        <dbReference type="EMBL" id="KGF66262.1"/>
    </source>
</evidence>
<dbReference type="Pfam" id="PF07791">
    <property type="entry name" value="Imm11"/>
    <property type="match status" value="1"/>
</dbReference>
<name>A0A9X0EI29_9PSED</name>
<evidence type="ECO:0000313" key="3">
    <source>
        <dbReference type="Proteomes" id="UP000029719"/>
    </source>
</evidence>
<organism evidence="2 3">
    <name type="scientific">Pseudomonas lutea</name>
    <dbReference type="NCBI Taxonomy" id="243924"/>
    <lineage>
        <taxon>Bacteria</taxon>
        <taxon>Pseudomonadati</taxon>
        <taxon>Pseudomonadota</taxon>
        <taxon>Gammaproteobacteria</taxon>
        <taxon>Pseudomonadales</taxon>
        <taxon>Pseudomonadaceae</taxon>
        <taxon>Pseudomonas</taxon>
    </lineage>
</organism>
<gene>
    <name evidence="2" type="ORF">LT42_10320</name>
</gene>
<sequence length="202" mass="23104">MKYYLMRQDVTVCDKWVLGDVKHVNNWHFSDPPVNFMEPGTYTLDVKFDGREVDYSLAGYAGVPVLSEKARNSLVGLREVDEPYRNVIFAPVEISNKEVCQNYFLMIIETQIDCVDEKCSRFKKFEVDDPVRPDMAGNYRAFYNLVIDLDKVGASHIFRLKKYLGAIIVSEEVRQRFIAAGIVGVLFDSVIGDQETVTQLVD</sequence>
<accession>A0A9X0EI29</accession>
<dbReference type="RefSeq" id="WP_037012011.1">
    <property type="nucleotide sequence ID" value="NZ_JRMB01000001.1"/>
</dbReference>
<reference evidence="2 3" key="1">
    <citation type="submission" date="2014-09" db="EMBL/GenBank/DDBJ databases">
        <title>Genome sequence of Pseudomonas lutea strain DSM 17257T.</title>
        <authorList>
            <person name="Kwak Y."/>
            <person name="Shin J.-H."/>
        </authorList>
    </citation>
    <scope>NUCLEOTIDE SEQUENCE [LARGE SCALE GENOMIC DNA]</scope>
    <source>
        <strain evidence="2 3">DSM 17257</strain>
    </source>
</reference>
<proteinExistence type="predicted"/>
<feature type="domain" description="Immunity MXAN-0049 protein" evidence="1">
    <location>
        <begin position="57"/>
        <end position="189"/>
    </location>
</feature>
<dbReference type="Proteomes" id="UP000029719">
    <property type="component" value="Unassembled WGS sequence"/>
</dbReference>
<dbReference type="OrthoDB" id="6932018at2"/>
<comment type="caution">
    <text evidence="2">The sequence shown here is derived from an EMBL/GenBank/DDBJ whole genome shotgun (WGS) entry which is preliminary data.</text>
</comment>
<evidence type="ECO:0000259" key="1">
    <source>
        <dbReference type="Pfam" id="PF07791"/>
    </source>
</evidence>